<dbReference type="EC" id="1.5.1.3" evidence="2"/>
<proteinExistence type="inferred from homology"/>
<dbReference type="OrthoDB" id="414698at2759"/>
<dbReference type="GO" id="GO:0046452">
    <property type="term" value="P:dihydrofolate metabolic process"/>
    <property type="evidence" value="ECO:0007669"/>
    <property type="project" value="TreeGrafter"/>
</dbReference>
<dbReference type="KEGG" id="mlr:MELLADRAFT_104435"/>
<protein>
    <recommendedName>
        <fullName evidence="3">Dihydrofolate reductase</fullName>
        <ecNumber evidence="2">1.5.1.3</ecNumber>
    </recommendedName>
</protein>
<evidence type="ECO:0000256" key="6">
    <source>
        <dbReference type="ARBA" id="ARBA00023002"/>
    </source>
</evidence>
<dbReference type="InterPro" id="IPR001796">
    <property type="entry name" value="DHFR_dom"/>
</dbReference>
<evidence type="ECO:0000256" key="5">
    <source>
        <dbReference type="ARBA" id="ARBA00022857"/>
    </source>
</evidence>
<dbReference type="STRING" id="747676.F4REP2"/>
<dbReference type="UniPathway" id="UPA00077">
    <property type="reaction ID" value="UER00158"/>
</dbReference>
<dbReference type="PROSITE" id="PS51330">
    <property type="entry name" value="DHFR_2"/>
    <property type="match status" value="1"/>
</dbReference>
<dbReference type="GeneID" id="18922260"/>
<evidence type="ECO:0000256" key="7">
    <source>
        <dbReference type="RuleBase" id="RU004474"/>
    </source>
</evidence>
<dbReference type="PROSITE" id="PS00075">
    <property type="entry name" value="DHFR_1"/>
    <property type="match status" value="1"/>
</dbReference>
<dbReference type="GO" id="GO:0046655">
    <property type="term" value="P:folic acid metabolic process"/>
    <property type="evidence" value="ECO:0007669"/>
    <property type="project" value="TreeGrafter"/>
</dbReference>
<dbReference type="InterPro" id="IPR012259">
    <property type="entry name" value="DHFR"/>
</dbReference>
<dbReference type="GO" id="GO:0046654">
    <property type="term" value="P:tetrahydrofolate biosynthetic process"/>
    <property type="evidence" value="ECO:0007669"/>
    <property type="project" value="UniProtKB-UniPathway"/>
</dbReference>
<dbReference type="VEuPathDB" id="FungiDB:MELLADRAFT_104435"/>
<keyword evidence="5" id="KW-0521">NADP</keyword>
<accession>F4REP2</accession>
<dbReference type="GO" id="GO:0050661">
    <property type="term" value="F:NADP binding"/>
    <property type="evidence" value="ECO:0007669"/>
    <property type="project" value="InterPro"/>
</dbReference>
<evidence type="ECO:0000256" key="2">
    <source>
        <dbReference type="ARBA" id="ARBA00012856"/>
    </source>
</evidence>
<dbReference type="RefSeq" id="XP_007407605.1">
    <property type="nucleotide sequence ID" value="XM_007407543.1"/>
</dbReference>
<dbReference type="eggNOG" id="KOG1324">
    <property type="taxonomic scope" value="Eukaryota"/>
</dbReference>
<evidence type="ECO:0000256" key="3">
    <source>
        <dbReference type="ARBA" id="ARBA00018886"/>
    </source>
</evidence>
<dbReference type="AlphaFoldDB" id="F4REP2"/>
<gene>
    <name evidence="9" type="ORF">MELLADRAFT_104435</name>
</gene>
<dbReference type="InParanoid" id="F4REP2"/>
<sequence length="248" mass="28399">MKTKTPISLNLIVCATVGNGIGKSGKLPWKLKKDMKYFKFITSFIPSSKSTSRLKSTEIENQNQNLKNVVIMGRKTWESIPRKFKPLENRINIIVSRKQTYESLGLSKDSKDVYLTNSILNACEIIQTLNIYKTYLIGGSELYNQIIKTPILANIYELKTILLTRVLGDDEGFECDTFLSDFKETGNWKMSDNQRFLEWISLGIDEGEKIDLQDELGFNLFEVNDDDGNNQIEFQLWEPNSLASSKEN</sequence>
<dbReference type="HOGENOM" id="CLU_043966_2_1_1"/>
<comment type="pathway">
    <text evidence="1">Cofactor biosynthesis; tetrahydrofolate biosynthesis; 5,6,7,8-tetrahydrofolate from 7,8-dihydrofolate: step 1/1.</text>
</comment>
<dbReference type="Gene3D" id="3.40.430.10">
    <property type="entry name" value="Dihydrofolate Reductase, subunit A"/>
    <property type="match status" value="1"/>
</dbReference>
<evidence type="ECO:0000313" key="9">
    <source>
        <dbReference type="EMBL" id="EGG09245.1"/>
    </source>
</evidence>
<dbReference type="PRINTS" id="PR00070">
    <property type="entry name" value="DHFR"/>
</dbReference>
<dbReference type="InterPro" id="IPR024072">
    <property type="entry name" value="DHFR-like_dom_sf"/>
</dbReference>
<dbReference type="InterPro" id="IPR017925">
    <property type="entry name" value="DHFR_CS"/>
</dbReference>
<name>F4REP2_MELLP</name>
<evidence type="ECO:0000259" key="8">
    <source>
        <dbReference type="PROSITE" id="PS51330"/>
    </source>
</evidence>
<dbReference type="GO" id="GO:0004146">
    <property type="term" value="F:dihydrofolate reductase activity"/>
    <property type="evidence" value="ECO:0007669"/>
    <property type="project" value="UniProtKB-EC"/>
</dbReference>
<dbReference type="Pfam" id="PF00186">
    <property type="entry name" value="DHFR_1"/>
    <property type="match status" value="1"/>
</dbReference>
<keyword evidence="10" id="KW-1185">Reference proteome</keyword>
<evidence type="ECO:0000256" key="1">
    <source>
        <dbReference type="ARBA" id="ARBA00004903"/>
    </source>
</evidence>
<organism evidence="10">
    <name type="scientific">Melampsora larici-populina (strain 98AG31 / pathotype 3-4-7)</name>
    <name type="common">Poplar leaf rust fungus</name>
    <dbReference type="NCBI Taxonomy" id="747676"/>
    <lineage>
        <taxon>Eukaryota</taxon>
        <taxon>Fungi</taxon>
        <taxon>Dikarya</taxon>
        <taxon>Basidiomycota</taxon>
        <taxon>Pucciniomycotina</taxon>
        <taxon>Pucciniomycetes</taxon>
        <taxon>Pucciniales</taxon>
        <taxon>Melampsoraceae</taxon>
        <taxon>Melampsora</taxon>
    </lineage>
</organism>
<feature type="domain" description="DHFR" evidence="8">
    <location>
        <begin position="8"/>
        <end position="239"/>
    </location>
</feature>
<dbReference type="EMBL" id="GL883098">
    <property type="protein sequence ID" value="EGG09245.1"/>
    <property type="molecule type" value="Genomic_DNA"/>
</dbReference>
<keyword evidence="6" id="KW-0560">Oxidoreductase</keyword>
<evidence type="ECO:0000313" key="10">
    <source>
        <dbReference type="Proteomes" id="UP000001072"/>
    </source>
</evidence>
<dbReference type="SUPFAM" id="SSF53597">
    <property type="entry name" value="Dihydrofolate reductase-like"/>
    <property type="match status" value="1"/>
</dbReference>
<dbReference type="PANTHER" id="PTHR48069:SF3">
    <property type="entry name" value="DIHYDROFOLATE REDUCTASE"/>
    <property type="match status" value="1"/>
</dbReference>
<dbReference type="GO" id="GO:0005739">
    <property type="term" value="C:mitochondrion"/>
    <property type="evidence" value="ECO:0007669"/>
    <property type="project" value="TreeGrafter"/>
</dbReference>
<keyword evidence="4" id="KW-0554">One-carbon metabolism</keyword>
<dbReference type="CDD" id="cd00209">
    <property type="entry name" value="DHFR"/>
    <property type="match status" value="1"/>
</dbReference>
<dbReference type="PANTHER" id="PTHR48069">
    <property type="entry name" value="DIHYDROFOLATE REDUCTASE"/>
    <property type="match status" value="1"/>
</dbReference>
<reference evidence="10" key="1">
    <citation type="journal article" date="2011" name="Proc. Natl. Acad. Sci. U.S.A.">
        <title>Obligate biotrophy features unraveled by the genomic analysis of rust fungi.</title>
        <authorList>
            <person name="Duplessis S."/>
            <person name="Cuomo C.A."/>
            <person name="Lin Y.-C."/>
            <person name="Aerts A."/>
            <person name="Tisserant E."/>
            <person name="Veneault-Fourrey C."/>
            <person name="Joly D.L."/>
            <person name="Hacquard S."/>
            <person name="Amselem J."/>
            <person name="Cantarel B.L."/>
            <person name="Chiu R."/>
            <person name="Coutinho P.M."/>
            <person name="Feau N."/>
            <person name="Field M."/>
            <person name="Frey P."/>
            <person name="Gelhaye E."/>
            <person name="Goldberg J."/>
            <person name="Grabherr M.G."/>
            <person name="Kodira C.D."/>
            <person name="Kohler A."/>
            <person name="Kuees U."/>
            <person name="Lindquist E.A."/>
            <person name="Lucas S.M."/>
            <person name="Mago R."/>
            <person name="Mauceli E."/>
            <person name="Morin E."/>
            <person name="Murat C."/>
            <person name="Pangilinan J.L."/>
            <person name="Park R."/>
            <person name="Pearson M."/>
            <person name="Quesneville H."/>
            <person name="Rouhier N."/>
            <person name="Sakthikumar S."/>
            <person name="Salamov A.A."/>
            <person name="Schmutz J."/>
            <person name="Selles B."/>
            <person name="Shapiro H."/>
            <person name="Tanguay P."/>
            <person name="Tuskan G.A."/>
            <person name="Henrissat B."/>
            <person name="Van de Peer Y."/>
            <person name="Rouze P."/>
            <person name="Ellis J.G."/>
            <person name="Dodds P.N."/>
            <person name="Schein J.E."/>
            <person name="Zhong S."/>
            <person name="Hamelin R.C."/>
            <person name="Grigoriev I.V."/>
            <person name="Szabo L.J."/>
            <person name="Martin F."/>
        </authorList>
    </citation>
    <scope>NUCLEOTIDE SEQUENCE [LARGE SCALE GENOMIC DNA]</scope>
    <source>
        <strain evidence="10">98AG31 / pathotype 3-4-7</strain>
    </source>
</reference>
<dbReference type="Proteomes" id="UP000001072">
    <property type="component" value="Unassembled WGS sequence"/>
</dbReference>
<dbReference type="GO" id="GO:0006730">
    <property type="term" value="P:one-carbon metabolic process"/>
    <property type="evidence" value="ECO:0007669"/>
    <property type="project" value="UniProtKB-KW"/>
</dbReference>
<evidence type="ECO:0000256" key="4">
    <source>
        <dbReference type="ARBA" id="ARBA00022563"/>
    </source>
</evidence>
<comment type="similarity">
    <text evidence="7">Belongs to the dihydrofolate reductase family.</text>
</comment>